<dbReference type="Pfam" id="PF13340">
    <property type="entry name" value="DUF4096"/>
    <property type="match status" value="1"/>
</dbReference>
<evidence type="ECO:0000313" key="4">
    <source>
        <dbReference type="Proteomes" id="UP000198701"/>
    </source>
</evidence>
<dbReference type="PANTHER" id="PTHR46637">
    <property type="entry name" value="TIS1421-TRANSPOSASE PROTEIN A"/>
    <property type="match status" value="1"/>
</dbReference>
<feature type="domain" description="Insertion element IS402-like" evidence="1">
    <location>
        <begin position="2"/>
        <end position="45"/>
    </location>
</feature>
<dbReference type="InterPro" id="IPR025161">
    <property type="entry name" value="IS402-like_dom"/>
</dbReference>
<organism evidence="2 4">
    <name type="scientific">Cryobacterium psychrotolerans</name>
    <dbReference type="NCBI Taxonomy" id="386301"/>
    <lineage>
        <taxon>Bacteria</taxon>
        <taxon>Bacillati</taxon>
        <taxon>Actinomycetota</taxon>
        <taxon>Actinomycetes</taxon>
        <taxon>Micrococcales</taxon>
        <taxon>Microbacteriaceae</taxon>
        <taxon>Cryobacterium</taxon>
    </lineage>
</organism>
<keyword evidence="4" id="KW-1185">Reference proteome</keyword>
<dbReference type="PANTHER" id="PTHR46637:SF1">
    <property type="entry name" value="BLL5188 PROTEIN"/>
    <property type="match status" value="1"/>
</dbReference>
<evidence type="ECO:0000313" key="3">
    <source>
        <dbReference type="EMBL" id="SDL15319.1"/>
    </source>
</evidence>
<evidence type="ECO:0000259" key="1">
    <source>
        <dbReference type="Pfam" id="PF13340"/>
    </source>
</evidence>
<dbReference type="EMBL" id="FNFU01000015">
    <property type="protein sequence ID" value="SDK86301.1"/>
    <property type="molecule type" value="Genomic_DNA"/>
</dbReference>
<name>A0A1G9FD42_9MICO</name>
<reference evidence="2 4" key="1">
    <citation type="submission" date="2016-10" db="EMBL/GenBank/DDBJ databases">
        <authorList>
            <person name="de Groot N.N."/>
        </authorList>
    </citation>
    <scope>NUCLEOTIDE SEQUENCE [LARGE SCALE GENOMIC DNA]</scope>
    <source>
        <strain evidence="2 4">CGMCC 1.5382</strain>
    </source>
</reference>
<dbReference type="AlphaFoldDB" id="A0A1G9FD42"/>
<dbReference type="Proteomes" id="UP000198701">
    <property type="component" value="Unassembled WGS sequence"/>
</dbReference>
<proteinExistence type="predicted"/>
<sequence>MVVEGIAWRFRTGSPWRDLPERFGPWNTVFKRFDRWAKDGTWQRILTAVQSRSDQLGKLDWVVSIDS</sequence>
<dbReference type="InterPro" id="IPR052909">
    <property type="entry name" value="Transposase_6_like"/>
</dbReference>
<feature type="non-terminal residue" evidence="2">
    <location>
        <position position="67"/>
    </location>
</feature>
<gene>
    <name evidence="2" type="ORF">SAMN05216282_11568</name>
    <name evidence="3" type="ORF">SAMN05216282_1361</name>
</gene>
<dbReference type="EMBL" id="FNFU01000036">
    <property type="protein sequence ID" value="SDL15319.1"/>
    <property type="molecule type" value="Genomic_DNA"/>
</dbReference>
<accession>A0A1G9FD42</accession>
<evidence type="ECO:0000313" key="2">
    <source>
        <dbReference type="EMBL" id="SDK86301.1"/>
    </source>
</evidence>
<protein>
    <submittedName>
        <fullName evidence="2">Putative transposase of IS4/5 family</fullName>
    </submittedName>
</protein>